<protein>
    <submittedName>
        <fullName evidence="1">Uncharacterized protein</fullName>
    </submittedName>
</protein>
<evidence type="ECO:0000313" key="1">
    <source>
        <dbReference type="EMBL" id="KAI0091030.1"/>
    </source>
</evidence>
<evidence type="ECO:0000313" key="2">
    <source>
        <dbReference type="Proteomes" id="UP001055072"/>
    </source>
</evidence>
<sequence>MEVVPTSSRQGSPHRCLHLAEIQTLIFKRLTRRDCARLARTCTIFYNEASNVIWSNVESWVPFIWCMPPDLVEYTPNDQLADTSTIDFCREPTSTDWQFFCKHAHRIHQFMVSGGFLIRSNTYSPYGEIVESSPVSMLRLALGVWRAITHFILQHHQSTRTALFPNLTTLEAYGAMDIGFPAYLPYICGDTLENLALSFSGLDIPLDVNRGLYNTFTELLPAVRARWPYISSLLINKSEGEEIYLDSPPEPARLEEIDIWLKDLVRLEYVCVHDRRHAPLIRALCELPNLRTIDLIGGGDVVLGPNLAYPPSSLNSRFPSLKELRMTTYQPHSPILLLRALDGTSGSSMLSKITLTFGFRANQPPLIQAPTAIEIISRLPAVDFLDLYFVENVSSNDLPPGVSPLTTQLFAKLFCLRRMRHLNLKGFFSILLTDQDLRDAATAWPELQHLYLIFAFKHGPFDGLPRLSLLSLIGVQALYNGCPKLRMVDLPVNESLPITNDRLDLPTPRPREADMAMIELSLRFYASDGVFEYGSEEYIPMVIRLMFPQLTTLRTWPHGPRVTLDDEEIWVRQVQTGWGSFQNTELDDIRRLLEQKWGELSGEGGWGIL</sequence>
<comment type="caution">
    <text evidence="1">The sequence shown here is derived from an EMBL/GenBank/DDBJ whole genome shotgun (WGS) entry which is preliminary data.</text>
</comment>
<gene>
    <name evidence="1" type="ORF">BDY19DRAFT_933272</name>
</gene>
<accession>A0ACB8UAN3</accession>
<name>A0ACB8UAN3_9APHY</name>
<keyword evidence="2" id="KW-1185">Reference proteome</keyword>
<proteinExistence type="predicted"/>
<dbReference type="Proteomes" id="UP001055072">
    <property type="component" value="Unassembled WGS sequence"/>
</dbReference>
<organism evidence="1 2">
    <name type="scientific">Irpex rosettiformis</name>
    <dbReference type="NCBI Taxonomy" id="378272"/>
    <lineage>
        <taxon>Eukaryota</taxon>
        <taxon>Fungi</taxon>
        <taxon>Dikarya</taxon>
        <taxon>Basidiomycota</taxon>
        <taxon>Agaricomycotina</taxon>
        <taxon>Agaricomycetes</taxon>
        <taxon>Polyporales</taxon>
        <taxon>Irpicaceae</taxon>
        <taxon>Irpex</taxon>
    </lineage>
</organism>
<reference evidence="1" key="1">
    <citation type="journal article" date="2021" name="Environ. Microbiol.">
        <title>Gene family expansions and transcriptome signatures uncover fungal adaptations to wood decay.</title>
        <authorList>
            <person name="Hage H."/>
            <person name="Miyauchi S."/>
            <person name="Viragh M."/>
            <person name="Drula E."/>
            <person name="Min B."/>
            <person name="Chaduli D."/>
            <person name="Navarro D."/>
            <person name="Favel A."/>
            <person name="Norest M."/>
            <person name="Lesage-Meessen L."/>
            <person name="Balint B."/>
            <person name="Merenyi Z."/>
            <person name="de Eugenio L."/>
            <person name="Morin E."/>
            <person name="Martinez A.T."/>
            <person name="Baldrian P."/>
            <person name="Stursova M."/>
            <person name="Martinez M.J."/>
            <person name="Novotny C."/>
            <person name="Magnuson J.K."/>
            <person name="Spatafora J.W."/>
            <person name="Maurice S."/>
            <person name="Pangilinan J."/>
            <person name="Andreopoulos W."/>
            <person name="LaButti K."/>
            <person name="Hundley H."/>
            <person name="Na H."/>
            <person name="Kuo A."/>
            <person name="Barry K."/>
            <person name="Lipzen A."/>
            <person name="Henrissat B."/>
            <person name="Riley R."/>
            <person name="Ahrendt S."/>
            <person name="Nagy L.G."/>
            <person name="Grigoriev I.V."/>
            <person name="Martin F."/>
            <person name="Rosso M.N."/>
        </authorList>
    </citation>
    <scope>NUCLEOTIDE SEQUENCE</scope>
    <source>
        <strain evidence="1">CBS 384.51</strain>
    </source>
</reference>
<dbReference type="EMBL" id="MU274906">
    <property type="protein sequence ID" value="KAI0091030.1"/>
    <property type="molecule type" value="Genomic_DNA"/>
</dbReference>